<dbReference type="AlphaFoldDB" id="A0A1G7PUW6"/>
<organism evidence="2 3">
    <name type="scientific">Dyadobacter soli</name>
    <dbReference type="NCBI Taxonomy" id="659014"/>
    <lineage>
        <taxon>Bacteria</taxon>
        <taxon>Pseudomonadati</taxon>
        <taxon>Bacteroidota</taxon>
        <taxon>Cytophagia</taxon>
        <taxon>Cytophagales</taxon>
        <taxon>Spirosomataceae</taxon>
        <taxon>Dyadobacter</taxon>
    </lineage>
</organism>
<evidence type="ECO:0000313" key="3">
    <source>
        <dbReference type="Proteomes" id="UP000198748"/>
    </source>
</evidence>
<dbReference type="EMBL" id="FNAN01000013">
    <property type="protein sequence ID" value="SDF89419.1"/>
    <property type="molecule type" value="Genomic_DNA"/>
</dbReference>
<keyword evidence="3" id="KW-1185">Reference proteome</keyword>
<dbReference type="PANTHER" id="PTHR35279:SF4">
    <property type="entry name" value="GLYCOSYL HYDROLASE FAMILY 32 N-TERMINAL DOMAIN-CONTAINING PROTEIN"/>
    <property type="match status" value="1"/>
</dbReference>
<dbReference type="Proteomes" id="UP000198748">
    <property type="component" value="Unassembled WGS sequence"/>
</dbReference>
<feature type="signal peptide" evidence="1">
    <location>
        <begin position="1"/>
        <end position="24"/>
    </location>
</feature>
<dbReference type="RefSeq" id="WP_090154514.1">
    <property type="nucleotide sequence ID" value="NZ_FNAN01000013.1"/>
</dbReference>
<dbReference type="SUPFAM" id="SSF75005">
    <property type="entry name" value="Arabinanase/levansucrase/invertase"/>
    <property type="match status" value="2"/>
</dbReference>
<sequence>MKQVLIGCVWIIAANLGFSQSADAQAVGKAGVSQETMQQIFEEVKTPYKYGVVIPQPDSGRMVDSPTVFRKGGVWYMTYIIFDGKGYETWLSKSDNLLQWTHLGKIMSFTENTWDATQKAGYVALVDTEWGGSYEPEKFSGKYWLSYLGGSEKGYEAGRLGIGIATSPDLTRPKEVTRQPKPVLSAIDKDARWYDDKTIYKSLVIRDKARKTGHPFVMYYNGKGEKGDDKGNGFESIAMAVSDDMVHWNRTGDKPLITRNTGICGDAQIAKIGDLYVMFYFGAFWKPGAFERFACSYDLVNWTDWNGADLISPSENYDKTYAHKPWVIKWNGVVYHFYNAVGENGRVIALATSQDLKHKNTN</sequence>
<feature type="chain" id="PRO_5011500759" description="Glycosylase" evidence="1">
    <location>
        <begin position="25"/>
        <end position="362"/>
    </location>
</feature>
<name>A0A1G7PUW6_9BACT</name>
<accession>A0A1G7PUW6</accession>
<proteinExistence type="predicted"/>
<evidence type="ECO:0008006" key="4">
    <source>
        <dbReference type="Google" id="ProtNLM"/>
    </source>
</evidence>
<evidence type="ECO:0000313" key="2">
    <source>
        <dbReference type="EMBL" id="SDF89419.1"/>
    </source>
</evidence>
<keyword evidence="1" id="KW-0732">Signal</keyword>
<dbReference type="InterPro" id="IPR023296">
    <property type="entry name" value="Glyco_hydro_beta-prop_sf"/>
</dbReference>
<reference evidence="3" key="1">
    <citation type="submission" date="2016-10" db="EMBL/GenBank/DDBJ databases">
        <authorList>
            <person name="Varghese N."/>
            <person name="Submissions S."/>
        </authorList>
    </citation>
    <scope>NUCLEOTIDE SEQUENCE [LARGE SCALE GENOMIC DNA]</scope>
    <source>
        <strain evidence="3">DSM 25329</strain>
    </source>
</reference>
<dbReference type="PANTHER" id="PTHR35279">
    <property type="match status" value="1"/>
</dbReference>
<gene>
    <name evidence="2" type="ORF">SAMN04487996_113117</name>
</gene>
<evidence type="ECO:0000256" key="1">
    <source>
        <dbReference type="SAM" id="SignalP"/>
    </source>
</evidence>
<dbReference type="OrthoDB" id="2534034at2"/>
<dbReference type="STRING" id="659014.SAMN04487996_113117"/>
<dbReference type="Gene3D" id="2.115.10.20">
    <property type="entry name" value="Glycosyl hydrolase domain, family 43"/>
    <property type="match status" value="2"/>
</dbReference>
<protein>
    <recommendedName>
        <fullName evidence="4">Glycosylase</fullName>
    </recommendedName>
</protein>